<dbReference type="AlphaFoldDB" id="A0A3L7AET9"/>
<dbReference type="PANTHER" id="PTHR10057:SF0">
    <property type="entry name" value="TRANSLOCATOR PROTEIN"/>
    <property type="match status" value="1"/>
</dbReference>
<evidence type="ECO:0000256" key="5">
    <source>
        <dbReference type="ARBA" id="ARBA00023136"/>
    </source>
</evidence>
<organism evidence="7 8">
    <name type="scientific">Xanthobacter tagetidis</name>
    <dbReference type="NCBI Taxonomy" id="60216"/>
    <lineage>
        <taxon>Bacteria</taxon>
        <taxon>Pseudomonadati</taxon>
        <taxon>Pseudomonadota</taxon>
        <taxon>Alphaproteobacteria</taxon>
        <taxon>Hyphomicrobiales</taxon>
        <taxon>Xanthobacteraceae</taxon>
        <taxon>Xanthobacter</taxon>
    </lineage>
</organism>
<protein>
    <submittedName>
        <fullName evidence="7">Tryptophan-rich sensory protein</fullName>
    </submittedName>
</protein>
<keyword evidence="8" id="KW-1185">Reference proteome</keyword>
<keyword evidence="3 6" id="KW-0812">Transmembrane</keyword>
<dbReference type="GO" id="GO:0033013">
    <property type="term" value="P:tetrapyrrole metabolic process"/>
    <property type="evidence" value="ECO:0007669"/>
    <property type="project" value="UniProtKB-ARBA"/>
</dbReference>
<keyword evidence="4 6" id="KW-1133">Transmembrane helix</keyword>
<dbReference type="GO" id="GO:0016020">
    <property type="term" value="C:membrane"/>
    <property type="evidence" value="ECO:0007669"/>
    <property type="project" value="UniProtKB-SubCell"/>
</dbReference>
<feature type="transmembrane region" description="Helical" evidence="6">
    <location>
        <begin position="111"/>
        <end position="128"/>
    </location>
</feature>
<feature type="transmembrane region" description="Helical" evidence="6">
    <location>
        <begin position="54"/>
        <end position="74"/>
    </location>
</feature>
<gene>
    <name evidence="7" type="ORF">D9R14_08975</name>
</gene>
<evidence type="ECO:0000313" key="7">
    <source>
        <dbReference type="EMBL" id="RLP78976.1"/>
    </source>
</evidence>
<evidence type="ECO:0000256" key="2">
    <source>
        <dbReference type="ARBA" id="ARBA00007524"/>
    </source>
</evidence>
<name>A0A3L7AET9_9HYPH</name>
<reference evidence="7 8" key="1">
    <citation type="submission" date="2018-10" db="EMBL/GenBank/DDBJ databases">
        <title>Xanthobacter tagetidis genome sequencing and assembly.</title>
        <authorList>
            <person name="Maclea K.S."/>
            <person name="Goen A.E."/>
            <person name="Fatima S.A."/>
        </authorList>
    </citation>
    <scope>NUCLEOTIDE SEQUENCE [LARGE SCALE GENOMIC DNA]</scope>
    <source>
        <strain evidence="7 8">ATCC 700314</strain>
    </source>
</reference>
<dbReference type="InterPro" id="IPR038330">
    <property type="entry name" value="TspO/MBR-related_sf"/>
</dbReference>
<dbReference type="FunFam" id="1.20.1260.100:FF:000001">
    <property type="entry name" value="translocator protein 2"/>
    <property type="match status" value="1"/>
</dbReference>
<dbReference type="InterPro" id="IPR004307">
    <property type="entry name" value="TspO_MBR"/>
</dbReference>
<accession>A0A3L7AET9</accession>
<evidence type="ECO:0000256" key="6">
    <source>
        <dbReference type="SAM" id="Phobius"/>
    </source>
</evidence>
<feature type="transmembrane region" description="Helical" evidence="6">
    <location>
        <begin position="140"/>
        <end position="162"/>
    </location>
</feature>
<comment type="subcellular location">
    <subcellularLocation>
        <location evidence="1">Membrane</location>
        <topology evidence="1">Multi-pass membrane protein</topology>
    </subcellularLocation>
</comment>
<proteinExistence type="inferred from homology"/>
<evidence type="ECO:0000313" key="8">
    <source>
        <dbReference type="Proteomes" id="UP000269692"/>
    </source>
</evidence>
<evidence type="ECO:0000256" key="4">
    <source>
        <dbReference type="ARBA" id="ARBA00022989"/>
    </source>
</evidence>
<keyword evidence="5 6" id="KW-0472">Membrane</keyword>
<dbReference type="Gene3D" id="1.20.1260.100">
    <property type="entry name" value="TspO/MBR protein"/>
    <property type="match status" value="1"/>
</dbReference>
<evidence type="ECO:0000256" key="3">
    <source>
        <dbReference type="ARBA" id="ARBA00022692"/>
    </source>
</evidence>
<comment type="similarity">
    <text evidence="2">Belongs to the TspO/BZRP family.</text>
</comment>
<dbReference type="PIRSF" id="PIRSF005859">
    <property type="entry name" value="PBR"/>
    <property type="match status" value="1"/>
</dbReference>
<dbReference type="PANTHER" id="PTHR10057">
    <property type="entry name" value="PERIPHERAL-TYPE BENZODIAZEPINE RECEPTOR"/>
    <property type="match status" value="1"/>
</dbReference>
<dbReference type="Proteomes" id="UP000269692">
    <property type="component" value="Unassembled WGS sequence"/>
</dbReference>
<dbReference type="OrthoDB" id="9795496at2"/>
<dbReference type="CDD" id="cd15904">
    <property type="entry name" value="TSPO_MBR"/>
    <property type="match status" value="1"/>
</dbReference>
<comment type="caution">
    <text evidence="7">The sequence shown here is derived from an EMBL/GenBank/DDBJ whole genome shotgun (WGS) entry which is preliminary data.</text>
</comment>
<feature type="transmembrane region" description="Helical" evidence="6">
    <location>
        <begin position="86"/>
        <end position="105"/>
    </location>
</feature>
<dbReference type="RefSeq" id="WP_121622990.1">
    <property type="nucleotide sequence ID" value="NZ_JACIIW010000002.1"/>
</dbReference>
<evidence type="ECO:0000256" key="1">
    <source>
        <dbReference type="ARBA" id="ARBA00004141"/>
    </source>
</evidence>
<dbReference type="Pfam" id="PF03073">
    <property type="entry name" value="TspO_MBR"/>
    <property type="match status" value="1"/>
</dbReference>
<sequence>MAADTAPNTRLIRFFAVAGLITAVALSGSAVTTPQIPGWYQGLAKPFWTPPNGLFPIAWTTLYALMGVALLRLWGKPPQTPGRTRAIVLFLAQLALNAAWSPVFFGLQAPWPALAIILLLIATLALAIKAAREVDKIAAWLLLPYLAWLCYASTLNAAIAVMN</sequence>
<dbReference type="EMBL" id="RCTF01000006">
    <property type="protein sequence ID" value="RLP78976.1"/>
    <property type="molecule type" value="Genomic_DNA"/>
</dbReference>